<feature type="region of interest" description="Disordered" evidence="1">
    <location>
        <begin position="362"/>
        <end position="399"/>
    </location>
</feature>
<feature type="region of interest" description="Disordered" evidence="1">
    <location>
        <begin position="705"/>
        <end position="730"/>
    </location>
</feature>
<feature type="compositionally biased region" description="Polar residues" evidence="1">
    <location>
        <begin position="366"/>
        <end position="399"/>
    </location>
</feature>
<keyword evidence="2" id="KW-0732">Signal</keyword>
<dbReference type="RefSeq" id="XP_011122599.1">
    <property type="nucleotide sequence ID" value="XM_011124297.1"/>
</dbReference>
<dbReference type="HOGENOM" id="CLU_379447_0_0_1"/>
<protein>
    <submittedName>
        <fullName evidence="3">Uncharacterized protein</fullName>
    </submittedName>
</protein>
<dbReference type="AlphaFoldDB" id="G1XDN7"/>
<dbReference type="InParanoid" id="G1XDN7"/>
<feature type="region of interest" description="Disordered" evidence="1">
    <location>
        <begin position="548"/>
        <end position="571"/>
    </location>
</feature>
<accession>G1XDN7</accession>
<evidence type="ECO:0000313" key="4">
    <source>
        <dbReference type="Proteomes" id="UP000008784"/>
    </source>
</evidence>
<proteinExistence type="predicted"/>
<dbReference type="Proteomes" id="UP000008784">
    <property type="component" value="Unassembled WGS sequence"/>
</dbReference>
<dbReference type="EMBL" id="ADOT01000139">
    <property type="protein sequence ID" value="EGX48783.1"/>
    <property type="molecule type" value="Genomic_DNA"/>
</dbReference>
<gene>
    <name evidence="3" type="ORF">AOL_s00079g422</name>
</gene>
<feature type="region of interest" description="Disordered" evidence="1">
    <location>
        <begin position="426"/>
        <end position="447"/>
    </location>
</feature>
<feature type="chain" id="PRO_5003426158" evidence="2">
    <location>
        <begin position="22"/>
        <end position="730"/>
    </location>
</feature>
<feature type="compositionally biased region" description="Polar residues" evidence="1">
    <location>
        <begin position="552"/>
        <end position="569"/>
    </location>
</feature>
<dbReference type="OrthoDB" id="5393790at2759"/>
<dbReference type="GeneID" id="22893522"/>
<keyword evidence="4" id="KW-1185">Reference proteome</keyword>
<sequence length="730" mass="83425">MPYSHVSTILLFLLTSTPTLCFYLIALNHSRASWSRTNPTASLPLSINYASRGVCYPIPTTYAPSGDYIEALGIYNVPFEENVRALGFWSTPTCDTPIRVGNDASTSPPESRNENNRHAPEFIIQIKKSQPVGLHIIPLAQRGMRVRPGSFRAFASFQEVNNASGYLKGGNAAPDKTTVITTAAPSMVGHYIPQKWEIDTWFTEAPWWLPEVSQQNVYRYLRDWIEMALGRQVGIQPVDIWSVYREISSTIPTALKDVLEENSARVGRDLLRLYVNPVPPREKIKPLNFLEMVEWRRDQLEKGIIARKAGMTGFGIRMYRQDVVDNYGPSYNDEESEIENYNVGDLQVSDLELADEEAVCYDESQRQPINQSQSHEPINQSQSHEPIDQSQSHEPIDQTDQIQSYPSANNEVLNFMNELDSKISADQERAETQQRTTPPFWRQGDSDYAYEYSNDPSLLYRESEDTAVNPSHLGANPDIYDVSEDIDFKFFDPDTVVVGGRLVPEISIMLETTGIPGVSRSDVENLQFEELGPFRRAWDEFEEEYARENADTDISTSPMKNNRGINGRNNEVPRLNGAIQIEQENMPQVNMLSSQNYNRRNPLVNLKEIINKISNSQPRLEDIQAGTQGLPFEPNFIFRNSPDLSQVENPSSLRQGVLENEALLLSLSTRSRNPVGPVERKNRMLANAREEFDRSRRQRIYRENYKEEENEDDQSFLNFRKQVQKKRKSE</sequence>
<comment type="caution">
    <text evidence="3">The sequence shown here is derived from an EMBL/GenBank/DDBJ whole genome shotgun (WGS) entry which is preliminary data.</text>
</comment>
<feature type="signal peptide" evidence="2">
    <location>
        <begin position="1"/>
        <end position="21"/>
    </location>
</feature>
<name>G1XDN7_ARTOA</name>
<evidence type="ECO:0000256" key="1">
    <source>
        <dbReference type="SAM" id="MobiDB-lite"/>
    </source>
</evidence>
<evidence type="ECO:0000256" key="2">
    <source>
        <dbReference type="SAM" id="SignalP"/>
    </source>
</evidence>
<organism evidence="3 4">
    <name type="scientific">Arthrobotrys oligospora (strain ATCC 24927 / CBS 115.81 / DSM 1491)</name>
    <name type="common">Nematode-trapping fungus</name>
    <name type="synonym">Didymozoophaga oligospora</name>
    <dbReference type="NCBI Taxonomy" id="756982"/>
    <lineage>
        <taxon>Eukaryota</taxon>
        <taxon>Fungi</taxon>
        <taxon>Dikarya</taxon>
        <taxon>Ascomycota</taxon>
        <taxon>Pezizomycotina</taxon>
        <taxon>Orbiliomycetes</taxon>
        <taxon>Orbiliales</taxon>
        <taxon>Orbiliaceae</taxon>
        <taxon>Orbilia</taxon>
        <taxon>Orbilia oligospora</taxon>
    </lineage>
</organism>
<evidence type="ECO:0000313" key="3">
    <source>
        <dbReference type="EMBL" id="EGX48783.1"/>
    </source>
</evidence>
<reference evidence="3 4" key="1">
    <citation type="journal article" date="2011" name="PLoS Pathog.">
        <title>Genomic and proteomic analyses of the fungus Arthrobotrys oligospora provide insights into nematode-trap formation.</title>
        <authorList>
            <person name="Yang J."/>
            <person name="Wang L."/>
            <person name="Ji X."/>
            <person name="Feng Y."/>
            <person name="Li X."/>
            <person name="Zou C."/>
            <person name="Xu J."/>
            <person name="Ren Y."/>
            <person name="Mi Q."/>
            <person name="Wu J."/>
            <person name="Liu S."/>
            <person name="Liu Y."/>
            <person name="Huang X."/>
            <person name="Wang H."/>
            <person name="Niu X."/>
            <person name="Li J."/>
            <person name="Liang L."/>
            <person name="Luo Y."/>
            <person name="Ji K."/>
            <person name="Zhou W."/>
            <person name="Yu Z."/>
            <person name="Li G."/>
            <person name="Liu Y."/>
            <person name="Li L."/>
            <person name="Qiao M."/>
            <person name="Feng L."/>
            <person name="Zhang K.-Q."/>
        </authorList>
    </citation>
    <scope>NUCLEOTIDE SEQUENCE [LARGE SCALE GENOMIC DNA]</scope>
    <source>
        <strain evidence="4">ATCC 24927 / CBS 115.81 / DSM 1491</strain>
    </source>
</reference>